<evidence type="ECO:0000259" key="8">
    <source>
        <dbReference type="PROSITE" id="PS50970"/>
    </source>
</evidence>
<dbReference type="RefSeq" id="WP_187388111.1">
    <property type="nucleotide sequence ID" value="NZ_VSDQ01000013.1"/>
</dbReference>
<dbReference type="Proteomes" id="UP000323930">
    <property type="component" value="Unassembled WGS sequence"/>
</dbReference>
<comment type="caution">
    <text evidence="9">The sequence shown here is derived from an EMBL/GenBank/DDBJ whole genome shotgun (WGS) entry which is preliminary data.</text>
</comment>
<evidence type="ECO:0000256" key="2">
    <source>
        <dbReference type="ARBA" id="ARBA00022603"/>
    </source>
</evidence>
<accession>A0A5D0JR25</accession>
<dbReference type="InterPro" id="IPR036589">
    <property type="entry name" value="HCY_dom_sf"/>
</dbReference>
<evidence type="ECO:0000256" key="3">
    <source>
        <dbReference type="ARBA" id="ARBA00022679"/>
    </source>
</evidence>
<keyword evidence="4" id="KW-0949">S-adenosyl-L-methionine</keyword>
<proteinExistence type="inferred from homology"/>
<organism evidence="9 10">
    <name type="scientific">Seonamhaeicola marinus</name>
    <dbReference type="NCBI Taxonomy" id="1912246"/>
    <lineage>
        <taxon>Bacteria</taxon>
        <taxon>Pseudomonadati</taxon>
        <taxon>Bacteroidota</taxon>
        <taxon>Flavobacteriia</taxon>
        <taxon>Flavobacteriales</taxon>
        <taxon>Flavobacteriaceae</taxon>
    </lineage>
</organism>
<dbReference type="PANTHER" id="PTHR45833:SF1">
    <property type="entry name" value="METHIONINE SYNTHASE"/>
    <property type="match status" value="1"/>
</dbReference>
<keyword evidence="3 9" id="KW-0808">Transferase</keyword>
<dbReference type="GO" id="GO:0050667">
    <property type="term" value="P:homocysteine metabolic process"/>
    <property type="evidence" value="ECO:0007669"/>
    <property type="project" value="TreeGrafter"/>
</dbReference>
<keyword evidence="10" id="KW-1185">Reference proteome</keyword>
<dbReference type="GO" id="GO:0008705">
    <property type="term" value="F:methionine synthase activity"/>
    <property type="evidence" value="ECO:0007669"/>
    <property type="project" value="TreeGrafter"/>
</dbReference>
<keyword evidence="6" id="KW-0170">Cobalt</keyword>
<dbReference type="InterPro" id="IPR050554">
    <property type="entry name" value="Met_Synthase/Corrinoid"/>
</dbReference>
<feature type="domain" description="Hcy-binding" evidence="8">
    <location>
        <begin position="1"/>
        <end position="135"/>
    </location>
</feature>
<reference evidence="9 10" key="1">
    <citation type="submission" date="2019-08" db="EMBL/GenBank/DDBJ databases">
        <title>Seonamhaeicola sediminis sp. nov., isolated from marine sediment.</title>
        <authorList>
            <person name="Cao W.R."/>
        </authorList>
    </citation>
    <scope>NUCLEOTIDE SEQUENCE [LARGE SCALE GENOMIC DNA]</scope>
    <source>
        <strain evidence="9 10">B011</strain>
    </source>
</reference>
<dbReference type="GO" id="GO:0046653">
    <property type="term" value="P:tetrahydrofolate metabolic process"/>
    <property type="evidence" value="ECO:0007669"/>
    <property type="project" value="TreeGrafter"/>
</dbReference>
<dbReference type="InterPro" id="IPR003726">
    <property type="entry name" value="HCY_dom"/>
</dbReference>
<evidence type="ECO:0000256" key="6">
    <source>
        <dbReference type="ARBA" id="ARBA00023285"/>
    </source>
</evidence>
<evidence type="ECO:0000313" key="10">
    <source>
        <dbReference type="Proteomes" id="UP000323930"/>
    </source>
</evidence>
<dbReference type="GO" id="GO:0032259">
    <property type="term" value="P:methylation"/>
    <property type="evidence" value="ECO:0007669"/>
    <property type="project" value="UniProtKB-KW"/>
</dbReference>
<keyword evidence="2 9" id="KW-0489">Methyltransferase</keyword>
<evidence type="ECO:0000256" key="7">
    <source>
        <dbReference type="PROSITE-ProRule" id="PRU00333"/>
    </source>
</evidence>
<dbReference type="Pfam" id="PF02574">
    <property type="entry name" value="S-methyl_trans"/>
    <property type="match status" value="1"/>
</dbReference>
<gene>
    <name evidence="9" type="ORF">FUA24_00115</name>
</gene>
<evidence type="ECO:0000313" key="9">
    <source>
        <dbReference type="EMBL" id="TYA97530.1"/>
    </source>
</evidence>
<evidence type="ECO:0000256" key="5">
    <source>
        <dbReference type="ARBA" id="ARBA00022723"/>
    </source>
</evidence>
<dbReference type="GO" id="GO:0005829">
    <property type="term" value="C:cytosol"/>
    <property type="evidence" value="ECO:0007669"/>
    <property type="project" value="TreeGrafter"/>
</dbReference>
<dbReference type="PROSITE" id="PS50970">
    <property type="entry name" value="HCY"/>
    <property type="match status" value="1"/>
</dbReference>
<comment type="similarity">
    <text evidence="1">Belongs to the vitamin-B12 dependent methionine synthase family.</text>
</comment>
<dbReference type="SUPFAM" id="SSF82282">
    <property type="entry name" value="Homocysteine S-methyltransferase"/>
    <property type="match status" value="1"/>
</dbReference>
<keyword evidence="5" id="KW-0479">Metal-binding</keyword>
<dbReference type="EMBL" id="VSDQ01000013">
    <property type="protein sequence ID" value="TYA97530.1"/>
    <property type="molecule type" value="Genomic_DNA"/>
</dbReference>
<comment type="caution">
    <text evidence="7">Lacks conserved residue(s) required for the propagation of feature annotation.</text>
</comment>
<evidence type="ECO:0000256" key="4">
    <source>
        <dbReference type="ARBA" id="ARBA00022691"/>
    </source>
</evidence>
<sequence length="135" mass="14853">SITQPEAIKTIHAKYFDAGADIIETNTFSGTTIAMADYQMEDLVYELNYESAKIAKEVAVEFTKKEPHKPRFVAGSIGPTNRTASMSPDVNDPGYRAVTFNELRIAYKQQVEALMDGGADILLVETVFDTLNAKA</sequence>
<name>A0A5D0JR25_9FLAO</name>
<dbReference type="AlphaFoldDB" id="A0A5D0JR25"/>
<dbReference type="PANTHER" id="PTHR45833">
    <property type="entry name" value="METHIONINE SYNTHASE"/>
    <property type="match status" value="1"/>
</dbReference>
<protein>
    <submittedName>
        <fullName evidence="9">5-methyltetrahydrofolate--homocysteine methyltransferase</fullName>
    </submittedName>
</protein>
<dbReference type="GO" id="GO:0046872">
    <property type="term" value="F:metal ion binding"/>
    <property type="evidence" value="ECO:0007669"/>
    <property type="project" value="UniProtKB-KW"/>
</dbReference>
<evidence type="ECO:0000256" key="1">
    <source>
        <dbReference type="ARBA" id="ARBA00010398"/>
    </source>
</evidence>
<feature type="non-terminal residue" evidence="9">
    <location>
        <position position="1"/>
    </location>
</feature>
<feature type="non-terminal residue" evidence="9">
    <location>
        <position position="135"/>
    </location>
</feature>
<dbReference type="Gene3D" id="3.20.20.330">
    <property type="entry name" value="Homocysteine-binding-like domain"/>
    <property type="match status" value="1"/>
</dbReference>